<dbReference type="VEuPathDB" id="VectorBase:ISCI018683"/>
<dbReference type="EMBL" id="ABJB010940407">
    <property type="status" value="NOT_ANNOTATED_CDS"/>
    <property type="molecule type" value="Genomic_DNA"/>
</dbReference>
<dbReference type="PaxDb" id="6945-B7PLF1"/>
<gene>
    <name evidence="2" type="ORF">IscW_ISCW018683</name>
</gene>
<evidence type="ECO:0000256" key="1">
    <source>
        <dbReference type="SAM" id="MobiDB-lite"/>
    </source>
</evidence>
<accession>B7PLF1</accession>
<evidence type="ECO:0000313" key="3">
    <source>
        <dbReference type="EnsemblMetazoa" id="ISCW018683-PA"/>
    </source>
</evidence>
<reference evidence="3" key="2">
    <citation type="submission" date="2020-05" db="UniProtKB">
        <authorList>
            <consortium name="EnsemblMetazoa"/>
        </authorList>
    </citation>
    <scope>IDENTIFICATION</scope>
    <source>
        <strain evidence="3">wikel</strain>
    </source>
</reference>
<protein>
    <submittedName>
        <fullName evidence="2 3">Uncharacterized protein</fullName>
    </submittedName>
</protein>
<dbReference type="EMBL" id="ABJB010584854">
    <property type="status" value="NOT_ANNOTATED_CDS"/>
    <property type="molecule type" value="Genomic_DNA"/>
</dbReference>
<feature type="region of interest" description="Disordered" evidence="1">
    <location>
        <begin position="29"/>
        <end position="55"/>
    </location>
</feature>
<evidence type="ECO:0000313" key="2">
    <source>
        <dbReference type="EMBL" id="EEC07423.1"/>
    </source>
</evidence>
<dbReference type="EMBL" id="ABJB010808640">
    <property type="status" value="NOT_ANNOTATED_CDS"/>
    <property type="molecule type" value="Genomic_DNA"/>
</dbReference>
<reference evidence="2 4" key="1">
    <citation type="submission" date="2008-03" db="EMBL/GenBank/DDBJ databases">
        <title>Annotation of Ixodes scapularis.</title>
        <authorList>
            <consortium name="Ixodes scapularis Genome Project Consortium"/>
            <person name="Caler E."/>
            <person name="Hannick L.I."/>
            <person name="Bidwell S."/>
            <person name="Joardar V."/>
            <person name="Thiagarajan M."/>
            <person name="Amedeo P."/>
            <person name="Galinsky K.J."/>
            <person name="Schobel S."/>
            <person name="Inman J."/>
            <person name="Hostetler J."/>
            <person name="Miller J."/>
            <person name="Hammond M."/>
            <person name="Megy K."/>
            <person name="Lawson D."/>
            <person name="Kodira C."/>
            <person name="Sutton G."/>
            <person name="Meyer J."/>
            <person name="Hill C.A."/>
            <person name="Birren B."/>
            <person name="Nene V."/>
            <person name="Collins F."/>
            <person name="Alarcon-Chaidez F."/>
            <person name="Wikel S."/>
            <person name="Strausberg R."/>
        </authorList>
    </citation>
    <scope>NUCLEOTIDE SEQUENCE [LARGE SCALE GENOMIC DNA]</scope>
    <source>
        <strain evidence="4">Wikel</strain>
        <strain evidence="2">Wikel colony</strain>
    </source>
</reference>
<sequence>MTRCRKERLAHGFPVDRLNGTALRSCLRRQASRAPSTYRTEESRFAGQLTREAPPPGDMAGALTFRFLAGVSFGSLKGSMVETLVYQDQGPAHELAPLLNGVNLQISR</sequence>
<organism>
    <name type="scientific">Ixodes scapularis</name>
    <name type="common">Black-legged tick</name>
    <name type="synonym">Deer tick</name>
    <dbReference type="NCBI Taxonomy" id="6945"/>
    <lineage>
        <taxon>Eukaryota</taxon>
        <taxon>Metazoa</taxon>
        <taxon>Ecdysozoa</taxon>
        <taxon>Arthropoda</taxon>
        <taxon>Chelicerata</taxon>
        <taxon>Arachnida</taxon>
        <taxon>Acari</taxon>
        <taxon>Parasitiformes</taxon>
        <taxon>Ixodida</taxon>
        <taxon>Ixodoidea</taxon>
        <taxon>Ixodidae</taxon>
        <taxon>Ixodinae</taxon>
        <taxon>Ixodes</taxon>
    </lineage>
</organism>
<dbReference type="InParanoid" id="B7PLF1"/>
<dbReference type="EnsemblMetazoa" id="ISCW018683-RA">
    <property type="protein sequence ID" value="ISCW018683-PA"/>
    <property type="gene ID" value="ISCW018683"/>
</dbReference>
<dbReference type="EMBL" id="ABJB010610897">
    <property type="status" value="NOT_ANNOTATED_CDS"/>
    <property type="molecule type" value="Genomic_DNA"/>
</dbReference>
<dbReference type="EMBL" id="ABJB010236894">
    <property type="status" value="NOT_ANNOTATED_CDS"/>
    <property type="molecule type" value="Genomic_DNA"/>
</dbReference>
<dbReference type="Proteomes" id="UP000001555">
    <property type="component" value="Unassembled WGS sequence"/>
</dbReference>
<proteinExistence type="predicted"/>
<evidence type="ECO:0000313" key="4">
    <source>
        <dbReference type="Proteomes" id="UP000001555"/>
    </source>
</evidence>
<dbReference type="HOGENOM" id="CLU_2199824_0_0_1"/>
<dbReference type="EMBL" id="DS740194">
    <property type="protein sequence ID" value="EEC07423.1"/>
    <property type="molecule type" value="Genomic_DNA"/>
</dbReference>
<dbReference type="AlphaFoldDB" id="B7PLF1"/>
<name>B7PLF1_IXOSC</name>
<dbReference type="VEuPathDB" id="VectorBase:ISCW018683"/>
<keyword evidence="4" id="KW-1185">Reference proteome</keyword>